<evidence type="ECO:0000256" key="2">
    <source>
        <dbReference type="SAM" id="MobiDB-lite"/>
    </source>
</evidence>
<sequence>MFLQSSLPSTSDSVTKAASVLNISQGASNIDNKTCQNAPIVDDNKPTPSTPRRDKSIKARSVQQQLLSPSNATSPRKRKLLNIINTKEHIIKKQRLQIKRIQAQNRRLKRKLNKIEDILNNIQEKFCLKDEDTNILKNINLQAQELTSRMVTKKSGGKCKQKYSPALRTFALTLHYYSPKAYDYIRRTFDTCLPERRTLRKWYEKIGGEPGFTKESFEALKQKAKNTNYTIIAGLTIDEMAIRRRIEYDGEKLVGHVDIGTGVEGDHVLEAKEALAYYKVNDYIEDKNAWRQAGPAPQGNEKCSNITILELSCSLKSVIGGGTQFARFPAIGELDGAGVRAMLVNGRCQLGLVSFRLY</sequence>
<dbReference type="EMBL" id="ODYU01010425">
    <property type="protein sequence ID" value="SOQ55519.1"/>
    <property type="molecule type" value="Genomic_DNA"/>
</dbReference>
<feature type="compositionally biased region" description="Polar residues" evidence="2">
    <location>
        <begin position="61"/>
        <end position="74"/>
    </location>
</feature>
<gene>
    <name evidence="5" type="ORF">SFRICE_033363</name>
</gene>
<dbReference type="Pfam" id="PF21787">
    <property type="entry name" value="TNP-like_RNaseH_N"/>
    <property type="match status" value="1"/>
</dbReference>
<reference evidence="5" key="1">
    <citation type="submission" date="2016-07" db="EMBL/GenBank/DDBJ databases">
        <authorList>
            <person name="Bretaudeau A."/>
        </authorList>
    </citation>
    <scope>NUCLEOTIDE SEQUENCE</scope>
    <source>
        <strain evidence="5">Rice</strain>
        <tissue evidence="5">Whole body</tissue>
    </source>
</reference>
<evidence type="ECO:0000313" key="5">
    <source>
        <dbReference type="EMBL" id="SOQ55519.1"/>
    </source>
</evidence>
<feature type="coiled-coil region" evidence="1">
    <location>
        <begin position="91"/>
        <end position="125"/>
    </location>
</feature>
<accession>A0A2H1WR26</accession>
<dbReference type="AlphaFoldDB" id="A0A2H1WR26"/>
<keyword evidence="1" id="KW-0175">Coiled coil</keyword>
<name>A0A2H1WR26_SPOFR</name>
<dbReference type="InterPro" id="IPR048365">
    <property type="entry name" value="TNP-like_RNaseH_N"/>
</dbReference>
<dbReference type="InterPro" id="IPR021896">
    <property type="entry name" value="THAP9-like_HTH"/>
</dbReference>
<feature type="region of interest" description="Disordered" evidence="2">
    <location>
        <begin position="34"/>
        <end position="74"/>
    </location>
</feature>
<feature type="domain" description="Transposable element P transposase-like RNase H" evidence="4">
    <location>
        <begin position="208"/>
        <end position="276"/>
    </location>
</feature>
<dbReference type="Pfam" id="PF12017">
    <property type="entry name" value="Tnp_P_element"/>
    <property type="match status" value="1"/>
</dbReference>
<proteinExistence type="predicted"/>
<protein>
    <submittedName>
        <fullName evidence="5">SFRICE_033363</fullName>
    </submittedName>
</protein>
<evidence type="ECO:0000259" key="4">
    <source>
        <dbReference type="Pfam" id="PF21787"/>
    </source>
</evidence>
<feature type="domain" description="THAP9-like helix-turn-helix" evidence="3">
    <location>
        <begin position="124"/>
        <end position="202"/>
    </location>
</feature>
<evidence type="ECO:0000256" key="1">
    <source>
        <dbReference type="SAM" id="Coils"/>
    </source>
</evidence>
<organism evidence="5">
    <name type="scientific">Spodoptera frugiperda</name>
    <name type="common">Fall armyworm</name>
    <dbReference type="NCBI Taxonomy" id="7108"/>
    <lineage>
        <taxon>Eukaryota</taxon>
        <taxon>Metazoa</taxon>
        <taxon>Ecdysozoa</taxon>
        <taxon>Arthropoda</taxon>
        <taxon>Hexapoda</taxon>
        <taxon>Insecta</taxon>
        <taxon>Pterygota</taxon>
        <taxon>Neoptera</taxon>
        <taxon>Endopterygota</taxon>
        <taxon>Lepidoptera</taxon>
        <taxon>Glossata</taxon>
        <taxon>Ditrysia</taxon>
        <taxon>Noctuoidea</taxon>
        <taxon>Noctuidae</taxon>
        <taxon>Amphipyrinae</taxon>
        <taxon>Spodoptera</taxon>
    </lineage>
</organism>
<evidence type="ECO:0000259" key="3">
    <source>
        <dbReference type="Pfam" id="PF12017"/>
    </source>
</evidence>